<name>A0ABX8EM85_9ACTN</name>
<sequence length="160" mass="17704">MNRREISTFEALRWNTNWTKRDRELVTAAIDALPPNSVLYMPTSGGYIAAERYGELNRQNYNASNWRTRDGWRRILIIHRGHIEWPYTVGEASPDPGMFPGLVDFERDAFGATASGLRVLLSTAGGLQASTSTTSGKVVRACPRCHLELSVAGACDNCGE</sequence>
<keyword evidence="2" id="KW-1185">Reference proteome</keyword>
<evidence type="ECO:0000313" key="1">
    <source>
        <dbReference type="EMBL" id="QVT81202.1"/>
    </source>
</evidence>
<organism evidence="1 2">
    <name type="scientific">Nocardioides aquaticus</name>
    <dbReference type="NCBI Taxonomy" id="160826"/>
    <lineage>
        <taxon>Bacteria</taxon>
        <taxon>Bacillati</taxon>
        <taxon>Actinomycetota</taxon>
        <taxon>Actinomycetes</taxon>
        <taxon>Propionibacteriales</taxon>
        <taxon>Nocardioidaceae</taxon>
        <taxon>Nocardioides</taxon>
    </lineage>
</organism>
<accession>A0ABX8EM85</accession>
<evidence type="ECO:0000313" key="2">
    <source>
        <dbReference type="Proteomes" id="UP000679307"/>
    </source>
</evidence>
<protein>
    <submittedName>
        <fullName evidence="1">Uncharacterized protein</fullName>
    </submittedName>
</protein>
<dbReference type="EMBL" id="CP075371">
    <property type="protein sequence ID" value="QVT81202.1"/>
    <property type="molecule type" value="Genomic_DNA"/>
</dbReference>
<proteinExistence type="predicted"/>
<reference evidence="1 2" key="1">
    <citation type="submission" date="2021-05" db="EMBL/GenBank/DDBJ databases">
        <title>Complete genome of Nocardioides aquaticus KCTC 9944T isolated from meromictic and hypersaline Ekho Lake, Antarctica.</title>
        <authorList>
            <person name="Hwang K."/>
            <person name="Kim K.M."/>
            <person name="Choe H."/>
        </authorList>
    </citation>
    <scope>NUCLEOTIDE SEQUENCE [LARGE SCALE GENOMIC DNA]</scope>
    <source>
        <strain evidence="1 2">KCTC 9944</strain>
    </source>
</reference>
<gene>
    <name evidence="1" type="ORF">ENKNEFLB_03610</name>
</gene>
<dbReference type="RefSeq" id="WP_214056610.1">
    <property type="nucleotide sequence ID" value="NZ_BAAAHS010000305.1"/>
</dbReference>
<dbReference type="Proteomes" id="UP000679307">
    <property type="component" value="Chromosome"/>
</dbReference>